<comment type="caution">
    <text evidence="1">The sequence shown here is derived from an EMBL/GenBank/DDBJ whole genome shotgun (WGS) entry which is preliminary data.</text>
</comment>
<sequence>MDGWLCLKSWGPPPHRKEGPRSGGACFLASDFATAHIISAMGAGGESQQTLYGEDGGVREGPAAVNAESELASAVLTAWPREALPSVRVEPLANARRSELAAFAILRFRYALSAKAHGDGPPAGAILDMGEKLGQLSTRLPFLLLHRPHFRNSVYATPEKKPI</sequence>
<proteinExistence type="predicted"/>
<evidence type="ECO:0000313" key="2">
    <source>
        <dbReference type="Proteomes" id="UP000821845"/>
    </source>
</evidence>
<dbReference type="EMBL" id="CM023481">
    <property type="protein sequence ID" value="KAH6947000.1"/>
    <property type="molecule type" value="Genomic_DNA"/>
</dbReference>
<name>A0ACB7TIX1_HYAAI</name>
<gene>
    <name evidence="1" type="ORF">HPB50_016646</name>
</gene>
<organism evidence="1 2">
    <name type="scientific">Hyalomma asiaticum</name>
    <name type="common">Tick</name>
    <dbReference type="NCBI Taxonomy" id="266040"/>
    <lineage>
        <taxon>Eukaryota</taxon>
        <taxon>Metazoa</taxon>
        <taxon>Ecdysozoa</taxon>
        <taxon>Arthropoda</taxon>
        <taxon>Chelicerata</taxon>
        <taxon>Arachnida</taxon>
        <taxon>Acari</taxon>
        <taxon>Parasitiformes</taxon>
        <taxon>Ixodida</taxon>
        <taxon>Ixodoidea</taxon>
        <taxon>Ixodidae</taxon>
        <taxon>Hyalomminae</taxon>
        <taxon>Hyalomma</taxon>
    </lineage>
</organism>
<protein>
    <submittedName>
        <fullName evidence="1">Uncharacterized protein</fullName>
    </submittedName>
</protein>
<accession>A0ACB7TIX1</accession>
<reference evidence="1" key="1">
    <citation type="submission" date="2020-05" db="EMBL/GenBank/DDBJ databases">
        <title>Large-scale comparative analyses of tick genomes elucidate their genetic diversity and vector capacities.</title>
        <authorList>
            <person name="Jia N."/>
            <person name="Wang J."/>
            <person name="Shi W."/>
            <person name="Du L."/>
            <person name="Sun Y."/>
            <person name="Zhan W."/>
            <person name="Jiang J."/>
            <person name="Wang Q."/>
            <person name="Zhang B."/>
            <person name="Ji P."/>
            <person name="Sakyi L.B."/>
            <person name="Cui X."/>
            <person name="Yuan T."/>
            <person name="Jiang B."/>
            <person name="Yang W."/>
            <person name="Lam T.T.-Y."/>
            <person name="Chang Q."/>
            <person name="Ding S."/>
            <person name="Wang X."/>
            <person name="Zhu J."/>
            <person name="Ruan X."/>
            <person name="Zhao L."/>
            <person name="Wei J."/>
            <person name="Que T."/>
            <person name="Du C."/>
            <person name="Cheng J."/>
            <person name="Dai P."/>
            <person name="Han X."/>
            <person name="Huang E."/>
            <person name="Gao Y."/>
            <person name="Liu J."/>
            <person name="Shao H."/>
            <person name="Ye R."/>
            <person name="Li L."/>
            <person name="Wei W."/>
            <person name="Wang X."/>
            <person name="Wang C."/>
            <person name="Yang T."/>
            <person name="Huo Q."/>
            <person name="Li W."/>
            <person name="Guo W."/>
            <person name="Chen H."/>
            <person name="Zhou L."/>
            <person name="Ni X."/>
            <person name="Tian J."/>
            <person name="Zhou Y."/>
            <person name="Sheng Y."/>
            <person name="Liu T."/>
            <person name="Pan Y."/>
            <person name="Xia L."/>
            <person name="Li J."/>
            <person name="Zhao F."/>
            <person name="Cao W."/>
        </authorList>
    </citation>
    <scope>NUCLEOTIDE SEQUENCE</scope>
    <source>
        <strain evidence="1">Hyas-2018</strain>
    </source>
</reference>
<dbReference type="Proteomes" id="UP000821845">
    <property type="component" value="Chromosome 1"/>
</dbReference>
<keyword evidence="2" id="KW-1185">Reference proteome</keyword>
<evidence type="ECO:0000313" key="1">
    <source>
        <dbReference type="EMBL" id="KAH6947000.1"/>
    </source>
</evidence>